<dbReference type="InterPro" id="IPR006094">
    <property type="entry name" value="Oxid_FAD_bind_N"/>
</dbReference>
<comment type="similarity">
    <text evidence="2">Belongs to the FAD-binding oxidoreductase/transferase type 4 family.</text>
</comment>
<sequence>MGKVTATTTPWATELRDALGPDGVLTDPDVTSSYARDQAMLAPAGLPAAVVLPRSTADVVAVMEVATRHGVPVVPRGAGSGLAGSSNAVDGAITLVMTRMDAVLEVSPADRLAVVQPGVVNKSLRDAVAGAGLFYPPDPSSYDWCTIGGNLSTNSGGLCCVKYGVTTDYVLGLEAVLADGRVLRTGRRTVKGVAGYDLARLFVGSEGTLGVITEATLALRPAPSVPVTLVATFATTAQTGQVVERVVTTGLVPSLLEVMDNTCICAVDDLLKADLDRTAHALLVAQSDAGGEAALREIEALAELCREAGAEFVHTTDDPAEGDLLLQARRMALPALEQLGSTLIDDVAVPRSRIAAFLDGCDAIAAARALTIGVVGHAGDGNMHPTICFDPADADERERAFAAFDDILELGLSLGGTITGEHGVGSIKVDWLEREIGPVALDVHRAIKDALDPAGLLNPGKVFRSAGVRDLAGVRGLVAP</sequence>
<dbReference type="FunFam" id="1.10.45.10:FF:000001">
    <property type="entry name" value="D-lactate dehydrogenase mitochondrial"/>
    <property type="match status" value="1"/>
</dbReference>
<evidence type="ECO:0000256" key="5">
    <source>
        <dbReference type="ARBA" id="ARBA00023002"/>
    </source>
</evidence>
<dbReference type="InterPro" id="IPR004113">
    <property type="entry name" value="FAD-bd_oxidored_4_C"/>
</dbReference>
<dbReference type="PROSITE" id="PS51387">
    <property type="entry name" value="FAD_PCMH"/>
    <property type="match status" value="1"/>
</dbReference>
<proteinExistence type="inferred from homology"/>
<dbReference type="Pfam" id="PF01565">
    <property type="entry name" value="FAD_binding_4"/>
    <property type="match status" value="1"/>
</dbReference>
<dbReference type="EMBL" id="OCNK01000001">
    <property type="protein sequence ID" value="SOD94493.1"/>
    <property type="molecule type" value="Genomic_DNA"/>
</dbReference>
<keyword evidence="8" id="KW-1185">Reference proteome</keyword>
<dbReference type="InterPro" id="IPR051914">
    <property type="entry name" value="FAD-linked_OxidoTrans_Type4"/>
</dbReference>
<keyword evidence="5" id="KW-0560">Oxidoreductase</keyword>
<protein>
    <submittedName>
        <fullName evidence="7">Glycolate oxidase</fullName>
    </submittedName>
</protein>
<reference evidence="8" key="1">
    <citation type="submission" date="2017-09" db="EMBL/GenBank/DDBJ databases">
        <authorList>
            <person name="Varghese N."/>
            <person name="Submissions S."/>
        </authorList>
    </citation>
    <scope>NUCLEOTIDE SEQUENCE [LARGE SCALE GENOMIC DNA]</scope>
    <source>
        <strain evidence="8">DSM 44270</strain>
    </source>
</reference>
<dbReference type="PANTHER" id="PTHR42934">
    <property type="entry name" value="GLYCOLATE OXIDASE SUBUNIT GLCD"/>
    <property type="match status" value="1"/>
</dbReference>
<accession>A0A286GG43</accession>
<gene>
    <name evidence="7" type="ORF">SAMN06272739_0859</name>
</gene>
<dbReference type="Gene3D" id="3.30.465.10">
    <property type="match status" value="1"/>
</dbReference>
<dbReference type="InterPro" id="IPR016171">
    <property type="entry name" value="Vanillyl_alc_oxidase_C-sub2"/>
</dbReference>
<keyword evidence="4" id="KW-0274">FAD</keyword>
<name>A0A286GG43_9ACTN</name>
<dbReference type="InterPro" id="IPR016169">
    <property type="entry name" value="FAD-bd_PCMH_sub2"/>
</dbReference>
<dbReference type="Gene3D" id="1.10.45.10">
    <property type="entry name" value="Vanillyl-alcohol Oxidase, Chain A, domain 4"/>
    <property type="match status" value="1"/>
</dbReference>
<dbReference type="SUPFAM" id="SSF56176">
    <property type="entry name" value="FAD-binding/transporter-associated domain-like"/>
    <property type="match status" value="1"/>
</dbReference>
<evidence type="ECO:0000256" key="2">
    <source>
        <dbReference type="ARBA" id="ARBA00008000"/>
    </source>
</evidence>
<dbReference type="Proteomes" id="UP000219482">
    <property type="component" value="Unassembled WGS sequence"/>
</dbReference>
<dbReference type="GO" id="GO:0016491">
    <property type="term" value="F:oxidoreductase activity"/>
    <property type="evidence" value="ECO:0007669"/>
    <property type="project" value="UniProtKB-KW"/>
</dbReference>
<dbReference type="GO" id="GO:0071949">
    <property type="term" value="F:FAD binding"/>
    <property type="evidence" value="ECO:0007669"/>
    <property type="project" value="InterPro"/>
</dbReference>
<evidence type="ECO:0000313" key="7">
    <source>
        <dbReference type="EMBL" id="SOD94493.1"/>
    </source>
</evidence>
<dbReference type="FunFam" id="3.30.70.2740:FF:000001">
    <property type="entry name" value="D-lactate dehydrogenase mitochondrial"/>
    <property type="match status" value="1"/>
</dbReference>
<dbReference type="InterPro" id="IPR016164">
    <property type="entry name" value="FAD-linked_Oxase-like_C"/>
</dbReference>
<evidence type="ECO:0000313" key="8">
    <source>
        <dbReference type="Proteomes" id="UP000219482"/>
    </source>
</evidence>
<dbReference type="PANTHER" id="PTHR42934:SF2">
    <property type="entry name" value="GLYCOLATE OXIDASE SUBUNIT GLCD"/>
    <property type="match status" value="1"/>
</dbReference>
<dbReference type="SUPFAM" id="SSF55103">
    <property type="entry name" value="FAD-linked oxidases, C-terminal domain"/>
    <property type="match status" value="1"/>
</dbReference>
<dbReference type="InterPro" id="IPR036318">
    <property type="entry name" value="FAD-bd_PCMH-like_sf"/>
</dbReference>
<dbReference type="AlphaFoldDB" id="A0A286GG43"/>
<evidence type="ECO:0000256" key="4">
    <source>
        <dbReference type="ARBA" id="ARBA00022827"/>
    </source>
</evidence>
<comment type="cofactor">
    <cofactor evidence="1">
        <name>FAD</name>
        <dbReference type="ChEBI" id="CHEBI:57692"/>
    </cofactor>
</comment>
<dbReference type="Gene3D" id="3.30.70.2740">
    <property type="match status" value="1"/>
</dbReference>
<organism evidence="7 8">
    <name type="scientific">Blastococcus haudaquaticus</name>
    <dbReference type="NCBI Taxonomy" id="1938745"/>
    <lineage>
        <taxon>Bacteria</taxon>
        <taxon>Bacillati</taxon>
        <taxon>Actinomycetota</taxon>
        <taxon>Actinomycetes</taxon>
        <taxon>Geodermatophilales</taxon>
        <taxon>Geodermatophilaceae</taxon>
        <taxon>Blastococcus</taxon>
    </lineage>
</organism>
<evidence type="ECO:0000256" key="3">
    <source>
        <dbReference type="ARBA" id="ARBA00022630"/>
    </source>
</evidence>
<dbReference type="Pfam" id="PF02913">
    <property type="entry name" value="FAD-oxidase_C"/>
    <property type="match status" value="1"/>
</dbReference>
<evidence type="ECO:0000256" key="1">
    <source>
        <dbReference type="ARBA" id="ARBA00001974"/>
    </source>
</evidence>
<keyword evidence="3" id="KW-0285">Flavoprotein</keyword>
<dbReference type="InterPro" id="IPR016166">
    <property type="entry name" value="FAD-bd_PCMH"/>
</dbReference>
<feature type="domain" description="FAD-binding PCMH-type" evidence="6">
    <location>
        <begin position="43"/>
        <end position="222"/>
    </location>
</feature>
<evidence type="ECO:0000259" key="6">
    <source>
        <dbReference type="PROSITE" id="PS51387"/>
    </source>
</evidence>